<proteinExistence type="predicted"/>
<evidence type="ECO:0000313" key="3">
    <source>
        <dbReference type="Proteomes" id="UP000324222"/>
    </source>
</evidence>
<sequence>MATPKPAIRTTLAQKTTTNQ</sequence>
<accession>A0A5B7JG21</accession>
<name>A0A5B7JG21_PORTR</name>
<gene>
    <name evidence="2" type="ORF">E2C01_088457</name>
</gene>
<reference evidence="2 3" key="1">
    <citation type="submission" date="2019-05" db="EMBL/GenBank/DDBJ databases">
        <title>Another draft genome of Portunus trituberculatus and its Hox gene families provides insights of decapod evolution.</title>
        <authorList>
            <person name="Jeong J.-H."/>
            <person name="Song I."/>
            <person name="Kim S."/>
            <person name="Choi T."/>
            <person name="Kim D."/>
            <person name="Ryu S."/>
            <person name="Kim W."/>
        </authorList>
    </citation>
    <scope>NUCLEOTIDE SEQUENCE [LARGE SCALE GENOMIC DNA]</scope>
    <source>
        <tissue evidence="2">Muscle</tissue>
    </source>
</reference>
<dbReference type="Proteomes" id="UP000324222">
    <property type="component" value="Unassembled WGS sequence"/>
</dbReference>
<feature type="compositionally biased region" description="Polar residues" evidence="1">
    <location>
        <begin position="11"/>
        <end position="20"/>
    </location>
</feature>
<dbReference type="EMBL" id="VSRR010094522">
    <property type="protein sequence ID" value="MPC93333.1"/>
    <property type="molecule type" value="Genomic_DNA"/>
</dbReference>
<organism evidence="2 3">
    <name type="scientific">Portunus trituberculatus</name>
    <name type="common">Swimming crab</name>
    <name type="synonym">Neptunus trituberculatus</name>
    <dbReference type="NCBI Taxonomy" id="210409"/>
    <lineage>
        <taxon>Eukaryota</taxon>
        <taxon>Metazoa</taxon>
        <taxon>Ecdysozoa</taxon>
        <taxon>Arthropoda</taxon>
        <taxon>Crustacea</taxon>
        <taxon>Multicrustacea</taxon>
        <taxon>Malacostraca</taxon>
        <taxon>Eumalacostraca</taxon>
        <taxon>Eucarida</taxon>
        <taxon>Decapoda</taxon>
        <taxon>Pleocyemata</taxon>
        <taxon>Brachyura</taxon>
        <taxon>Eubrachyura</taxon>
        <taxon>Portunoidea</taxon>
        <taxon>Portunidae</taxon>
        <taxon>Portuninae</taxon>
        <taxon>Portunus</taxon>
    </lineage>
</organism>
<comment type="caution">
    <text evidence="2">The sequence shown here is derived from an EMBL/GenBank/DDBJ whole genome shotgun (WGS) entry which is preliminary data.</text>
</comment>
<keyword evidence="3" id="KW-1185">Reference proteome</keyword>
<feature type="region of interest" description="Disordered" evidence="1">
    <location>
        <begin position="1"/>
        <end position="20"/>
    </location>
</feature>
<dbReference type="AlphaFoldDB" id="A0A5B7JG21"/>
<evidence type="ECO:0000256" key="1">
    <source>
        <dbReference type="SAM" id="MobiDB-lite"/>
    </source>
</evidence>
<protein>
    <submittedName>
        <fullName evidence="2">Uncharacterized protein</fullName>
    </submittedName>
</protein>
<evidence type="ECO:0000313" key="2">
    <source>
        <dbReference type="EMBL" id="MPC93333.1"/>
    </source>
</evidence>